<dbReference type="EMBL" id="CP003537">
    <property type="protein sequence ID" value="AGH94311.1"/>
    <property type="molecule type" value="Genomic_DNA"/>
</dbReference>
<dbReference type="PANTHER" id="PTHR42801">
    <property type="entry name" value="THIOREDOXIN-DEPENDENT PEROXIDE REDUCTASE"/>
    <property type="match status" value="1"/>
</dbReference>
<dbReference type="CDD" id="cd03017">
    <property type="entry name" value="PRX_BCP"/>
    <property type="match status" value="1"/>
</dbReference>
<evidence type="ECO:0000256" key="1">
    <source>
        <dbReference type="ARBA" id="ARBA00022559"/>
    </source>
</evidence>
<keyword evidence="8" id="KW-1185">Reference proteome</keyword>
<evidence type="ECO:0000256" key="5">
    <source>
        <dbReference type="ARBA" id="ARBA00023284"/>
    </source>
</evidence>
<dbReference type="PROSITE" id="PS51352">
    <property type="entry name" value="THIOREDOXIN_2"/>
    <property type="match status" value="1"/>
</dbReference>
<dbReference type="InterPro" id="IPR013740">
    <property type="entry name" value="Redoxin"/>
</dbReference>
<evidence type="ECO:0000256" key="4">
    <source>
        <dbReference type="ARBA" id="ARBA00023157"/>
    </source>
</evidence>
<keyword evidence="5" id="KW-0676">Redox-active center</keyword>
<proteinExistence type="predicted"/>
<dbReference type="InterPro" id="IPR036249">
    <property type="entry name" value="Thioredoxin-like_sf"/>
</dbReference>
<feature type="domain" description="Thioredoxin" evidence="6">
    <location>
        <begin position="23"/>
        <end position="189"/>
    </location>
</feature>
<dbReference type="InterPro" id="IPR050924">
    <property type="entry name" value="Peroxiredoxin_BCP/PrxQ"/>
</dbReference>
<keyword evidence="2" id="KW-0049">Antioxidant</keyword>
<dbReference type="InterPro" id="IPR013766">
    <property type="entry name" value="Thioredoxin_domain"/>
</dbReference>
<keyword evidence="3" id="KW-0560">Oxidoreductase</keyword>
<reference evidence="7 8" key="1">
    <citation type="journal article" date="2013" name="ISME J.">
        <title>By their genes ye shall know them: genomic signatures of predatory bacteria.</title>
        <authorList>
            <person name="Pasternak Z."/>
            <person name="Pietrokovski S."/>
            <person name="Rotem O."/>
            <person name="Gophna U."/>
            <person name="Lurie-Weinberger M.N."/>
            <person name="Jurkevitch E."/>
        </authorList>
    </citation>
    <scope>NUCLEOTIDE SEQUENCE [LARGE SCALE GENOMIC DNA]</scope>
    <source>
        <strain evidence="7 8">JSS</strain>
    </source>
</reference>
<dbReference type="GO" id="GO:0005737">
    <property type="term" value="C:cytoplasm"/>
    <property type="evidence" value="ECO:0007669"/>
    <property type="project" value="TreeGrafter"/>
</dbReference>
<evidence type="ECO:0000313" key="8">
    <source>
        <dbReference type="Proteomes" id="UP000012040"/>
    </source>
</evidence>
<evidence type="ECO:0000313" key="7">
    <source>
        <dbReference type="EMBL" id="AGH94311.1"/>
    </source>
</evidence>
<evidence type="ECO:0000259" key="6">
    <source>
        <dbReference type="PROSITE" id="PS51352"/>
    </source>
</evidence>
<dbReference type="AlphaFoldDB" id="M4V8H7"/>
<dbReference type="Gene3D" id="3.40.30.10">
    <property type="entry name" value="Glutaredoxin"/>
    <property type="match status" value="1"/>
</dbReference>
<dbReference type="KEGG" id="bex:A11Q_91"/>
<gene>
    <name evidence="7" type="ORF">A11Q_91</name>
</gene>
<dbReference type="PATRIC" id="fig|1184267.3.peg.94"/>
<dbReference type="RefSeq" id="WP_015468801.1">
    <property type="nucleotide sequence ID" value="NC_020813.1"/>
</dbReference>
<dbReference type="SUPFAM" id="SSF52833">
    <property type="entry name" value="Thioredoxin-like"/>
    <property type="match status" value="1"/>
</dbReference>
<name>M4V8H7_9BACT</name>
<dbReference type="GO" id="GO:0045454">
    <property type="term" value="P:cell redox homeostasis"/>
    <property type="evidence" value="ECO:0007669"/>
    <property type="project" value="TreeGrafter"/>
</dbReference>
<dbReference type="Pfam" id="PF08534">
    <property type="entry name" value="Redoxin"/>
    <property type="match status" value="1"/>
</dbReference>
<dbReference type="OrthoDB" id="5296483at2"/>
<dbReference type="GO" id="GO:0034599">
    <property type="term" value="P:cellular response to oxidative stress"/>
    <property type="evidence" value="ECO:0007669"/>
    <property type="project" value="TreeGrafter"/>
</dbReference>
<dbReference type="eggNOG" id="COG1225">
    <property type="taxonomic scope" value="Bacteria"/>
</dbReference>
<keyword evidence="1" id="KW-0575">Peroxidase</keyword>
<organism evidence="7 8">
    <name type="scientific">Pseudobdellovibrio exovorus JSS</name>
    <dbReference type="NCBI Taxonomy" id="1184267"/>
    <lineage>
        <taxon>Bacteria</taxon>
        <taxon>Pseudomonadati</taxon>
        <taxon>Bdellovibrionota</taxon>
        <taxon>Bdellovibrionia</taxon>
        <taxon>Bdellovibrionales</taxon>
        <taxon>Pseudobdellovibrionaceae</taxon>
        <taxon>Pseudobdellovibrio</taxon>
    </lineage>
</organism>
<sequence length="189" mass="21698">MRQNLNELPKDLPQPIDDGKAKHLTGLSIPKIQLTSTKENQLNLWEAFQKPTVLFIYPRAGSPLEPNTNPELWDSIPGARGCTPQSCSFRDLIAEFDKLGVQVFGLSIQSPLVQKEFVERNHITFPILSDHQYLLTEQLNLPTFDFEGERLIKRMAFFIKEGKIQKVFYPVFPPDKNAEEVLSWLNTCR</sequence>
<evidence type="ECO:0000256" key="2">
    <source>
        <dbReference type="ARBA" id="ARBA00022862"/>
    </source>
</evidence>
<keyword evidence="4" id="KW-1015">Disulfide bond</keyword>
<dbReference type="HOGENOM" id="CLU_102256_0_0_7"/>
<protein>
    <recommendedName>
        <fullName evidence="6">Thioredoxin domain-containing protein</fullName>
    </recommendedName>
</protein>
<dbReference type="Proteomes" id="UP000012040">
    <property type="component" value="Chromosome"/>
</dbReference>
<dbReference type="PANTHER" id="PTHR42801:SF21">
    <property type="entry name" value="BCPB PROTEIN"/>
    <property type="match status" value="1"/>
</dbReference>
<evidence type="ECO:0000256" key="3">
    <source>
        <dbReference type="ARBA" id="ARBA00023002"/>
    </source>
</evidence>
<accession>M4V8H7</accession>
<dbReference type="GO" id="GO:0008379">
    <property type="term" value="F:thioredoxin peroxidase activity"/>
    <property type="evidence" value="ECO:0007669"/>
    <property type="project" value="TreeGrafter"/>
</dbReference>